<dbReference type="eggNOG" id="COG1403">
    <property type="taxonomic scope" value="Bacteria"/>
</dbReference>
<dbReference type="OrthoDB" id="9802901at2"/>
<evidence type="ECO:0000313" key="2">
    <source>
        <dbReference type="Proteomes" id="UP000004947"/>
    </source>
</evidence>
<dbReference type="Gene3D" id="1.10.30.50">
    <property type="match status" value="1"/>
</dbReference>
<name>A6DRG7_9BACT</name>
<dbReference type="InterPro" id="IPR003615">
    <property type="entry name" value="HNH_nuc"/>
</dbReference>
<dbReference type="AlphaFoldDB" id="A6DRG7"/>
<dbReference type="CDD" id="cd00085">
    <property type="entry name" value="HNHc"/>
    <property type="match status" value="1"/>
</dbReference>
<keyword evidence="2" id="KW-1185">Reference proteome</keyword>
<organism evidence="1 2">
    <name type="scientific">Lentisphaera araneosa HTCC2155</name>
    <dbReference type="NCBI Taxonomy" id="313628"/>
    <lineage>
        <taxon>Bacteria</taxon>
        <taxon>Pseudomonadati</taxon>
        <taxon>Lentisphaerota</taxon>
        <taxon>Lentisphaeria</taxon>
        <taxon>Lentisphaerales</taxon>
        <taxon>Lentisphaeraceae</taxon>
        <taxon>Lentisphaera</taxon>
    </lineage>
</organism>
<dbReference type="STRING" id="313628.LNTAR_15212"/>
<evidence type="ECO:0008006" key="3">
    <source>
        <dbReference type="Google" id="ProtNLM"/>
    </source>
</evidence>
<dbReference type="RefSeq" id="WP_007280439.1">
    <property type="nucleotide sequence ID" value="NZ_ABCK01000024.1"/>
</dbReference>
<dbReference type="EMBL" id="ABCK01000024">
    <property type="protein sequence ID" value="EDM25777.1"/>
    <property type="molecule type" value="Genomic_DNA"/>
</dbReference>
<evidence type="ECO:0000313" key="1">
    <source>
        <dbReference type="EMBL" id="EDM25777.1"/>
    </source>
</evidence>
<gene>
    <name evidence="1" type="ORF">LNTAR_15212</name>
</gene>
<reference evidence="1 2" key="1">
    <citation type="journal article" date="2010" name="J. Bacteriol.">
        <title>Genome sequence of Lentisphaera araneosa HTCC2155T, the type species of the order Lentisphaerales in the phylum Lentisphaerae.</title>
        <authorList>
            <person name="Thrash J.C."/>
            <person name="Cho J.C."/>
            <person name="Vergin K.L."/>
            <person name="Morris R.M."/>
            <person name="Giovannoni S.J."/>
        </authorList>
    </citation>
    <scope>NUCLEOTIDE SEQUENCE [LARGE SCALE GENOMIC DNA]</scope>
    <source>
        <strain evidence="1 2">HTCC2155</strain>
    </source>
</reference>
<sequence>MKIQTFERIIMCKGKNICSELGDDPKSWDEKSTLLPPFWIRKEIETFISAVESAFRGDLSHSKEILKTIKSDDLRDWFVDHGQNTGKFRNAYFQNKKENIIPKEELEEKEKRISSKYEKEVLERDYYTCQYCGGKLIPNEVLKAFSKLIGVEDFSYTGNTNADRHGIHFYVKPTIDHVIPWNMGGLGNPKNFVASCWGCNFGKAGWSLKQLGLDDPMKNHFKNDDWKGLKELLYLPEEELINTEIKFCSKPKENHESKNSQVKKSSSNQLKTKNISFNESIVEWIFEDESREEICTRKFNKGKGGETVSKQLGIGIYYNSKRWSDNKDLEKYLRKLFTNTQNPFEAFSAFAKQEVNNPNSKVVYDFTFKG</sequence>
<dbReference type="Proteomes" id="UP000004947">
    <property type="component" value="Unassembled WGS sequence"/>
</dbReference>
<comment type="caution">
    <text evidence="1">The sequence shown here is derived from an EMBL/GenBank/DDBJ whole genome shotgun (WGS) entry which is preliminary data.</text>
</comment>
<proteinExistence type="predicted"/>
<protein>
    <recommendedName>
        <fullName evidence="3">HNH domain-containing protein</fullName>
    </recommendedName>
</protein>
<accession>A6DRG7</accession>